<dbReference type="InterPro" id="IPR013324">
    <property type="entry name" value="RNA_pol_sigma_r3/r4-like"/>
</dbReference>
<dbReference type="Pfam" id="PF00196">
    <property type="entry name" value="GerE"/>
    <property type="match status" value="1"/>
</dbReference>
<feature type="region of interest" description="Disordered" evidence="1">
    <location>
        <begin position="157"/>
        <end position="187"/>
    </location>
</feature>
<dbReference type="RefSeq" id="WP_100097393.1">
    <property type="nucleotide sequence ID" value="NZ_JAJIUE010000141.1"/>
</dbReference>
<evidence type="ECO:0000259" key="2">
    <source>
        <dbReference type="Pfam" id="PF00196"/>
    </source>
</evidence>
<sequence>MPAMVAEGVPRPWEPKMDAPEPDDLENLADPDLVERLRCVDWNDPQFVSEERLVQLFLAARTAGHTARVGLCTCELSRRLLRRAMAFAKKNTLVPQHFSDYDEAAHDLAGYVWERLLSGTNAEFAARRFGVFFENKSISYLRALLAQCRQRMDSLEEWHQGEHDDSDEDDDAQAQPPEDDDCDDADATLRDDATPDRVLGHAMEFHQVHARLRALLTRNEYSVFVMLWRKEMKIKEIAAALGVTPRMVNNHKRSIKAKMKKEFNV</sequence>
<evidence type="ECO:0000313" key="3">
    <source>
        <dbReference type="EMBL" id="MCC8637587.1"/>
    </source>
</evidence>
<organism evidence="3 4">
    <name type="scientific">Xanthomonas euvesicatoria pv. euvesicatoria</name>
    <dbReference type="NCBI Taxonomy" id="2753541"/>
    <lineage>
        <taxon>Bacteria</taxon>
        <taxon>Pseudomonadati</taxon>
        <taxon>Pseudomonadota</taxon>
        <taxon>Gammaproteobacteria</taxon>
        <taxon>Lysobacterales</taxon>
        <taxon>Lysobacteraceae</taxon>
        <taxon>Xanthomonas</taxon>
    </lineage>
</organism>
<gene>
    <name evidence="3" type="ORF">LN463_21960</name>
</gene>
<dbReference type="Gene3D" id="1.10.10.10">
    <property type="entry name" value="Winged helix-like DNA-binding domain superfamily/Winged helix DNA-binding domain"/>
    <property type="match status" value="1"/>
</dbReference>
<feature type="domain" description="HTH luxR-type" evidence="2">
    <location>
        <begin position="215"/>
        <end position="260"/>
    </location>
</feature>
<feature type="region of interest" description="Disordered" evidence="1">
    <location>
        <begin position="1"/>
        <end position="25"/>
    </location>
</feature>
<keyword evidence="4" id="KW-1185">Reference proteome</keyword>
<evidence type="ECO:0000256" key="1">
    <source>
        <dbReference type="SAM" id="MobiDB-lite"/>
    </source>
</evidence>
<protein>
    <submittedName>
        <fullName evidence="3">Sigma-70 family RNA polymerase sigma factor</fullName>
    </submittedName>
</protein>
<reference evidence="3" key="1">
    <citation type="submission" date="2021-11" db="EMBL/GenBank/DDBJ databases">
        <title>Genome resources and taxonomic validation of 89 Xanthomonas strains.</title>
        <authorList>
            <person name="Tambong J.T."/>
        </authorList>
    </citation>
    <scope>NUCLEOTIDE SEQUENCE</scope>
    <source>
        <strain evidence="3">Xv 72</strain>
    </source>
</reference>
<name>A0ABS8LTF1_XANEU</name>
<feature type="compositionally biased region" description="Acidic residues" evidence="1">
    <location>
        <begin position="164"/>
        <end position="186"/>
    </location>
</feature>
<evidence type="ECO:0000313" key="4">
    <source>
        <dbReference type="Proteomes" id="UP001430605"/>
    </source>
</evidence>
<dbReference type="Proteomes" id="UP001430605">
    <property type="component" value="Unassembled WGS sequence"/>
</dbReference>
<dbReference type="InterPro" id="IPR036388">
    <property type="entry name" value="WH-like_DNA-bd_sf"/>
</dbReference>
<dbReference type="InterPro" id="IPR000792">
    <property type="entry name" value="Tscrpt_reg_LuxR_C"/>
</dbReference>
<proteinExistence type="predicted"/>
<comment type="caution">
    <text evidence="3">The sequence shown here is derived from an EMBL/GenBank/DDBJ whole genome shotgun (WGS) entry which is preliminary data.</text>
</comment>
<dbReference type="SUPFAM" id="SSF88659">
    <property type="entry name" value="Sigma3 and sigma4 domains of RNA polymerase sigma factors"/>
    <property type="match status" value="1"/>
</dbReference>
<accession>A0ABS8LTF1</accession>
<dbReference type="EMBL" id="JAJIUS010000113">
    <property type="protein sequence ID" value="MCC8637587.1"/>
    <property type="molecule type" value="Genomic_DNA"/>
</dbReference>